<comment type="caution">
    <text evidence="2">The sequence shown here is derived from an EMBL/GenBank/DDBJ whole genome shotgun (WGS) entry which is preliminary data.</text>
</comment>
<protein>
    <recommendedName>
        <fullName evidence="4">Endonuclease/exonuclease/phosphatase domain-containing protein</fullName>
    </recommendedName>
</protein>
<evidence type="ECO:0000313" key="3">
    <source>
        <dbReference type="Proteomes" id="UP001168821"/>
    </source>
</evidence>
<dbReference type="Proteomes" id="UP001168821">
    <property type="component" value="Unassembled WGS sequence"/>
</dbReference>
<feature type="region of interest" description="Disordered" evidence="1">
    <location>
        <begin position="107"/>
        <end position="128"/>
    </location>
</feature>
<dbReference type="Gene3D" id="3.60.10.10">
    <property type="entry name" value="Endonuclease/exonuclease/phosphatase"/>
    <property type="match status" value="1"/>
</dbReference>
<name>A0AA38M993_9CUCU</name>
<keyword evidence="3" id="KW-1185">Reference proteome</keyword>
<feature type="compositionally biased region" description="Basic and acidic residues" evidence="1">
    <location>
        <begin position="1"/>
        <end position="13"/>
    </location>
</feature>
<evidence type="ECO:0000256" key="1">
    <source>
        <dbReference type="SAM" id="MobiDB-lite"/>
    </source>
</evidence>
<feature type="region of interest" description="Disordered" evidence="1">
    <location>
        <begin position="1"/>
        <end position="30"/>
    </location>
</feature>
<dbReference type="InterPro" id="IPR036691">
    <property type="entry name" value="Endo/exonu/phosph_ase_sf"/>
</dbReference>
<dbReference type="SUPFAM" id="SSF56219">
    <property type="entry name" value="DNase I-like"/>
    <property type="match status" value="1"/>
</dbReference>
<proteinExistence type="predicted"/>
<evidence type="ECO:0000313" key="2">
    <source>
        <dbReference type="EMBL" id="KAJ3648425.1"/>
    </source>
</evidence>
<evidence type="ECO:0008006" key="4">
    <source>
        <dbReference type="Google" id="ProtNLM"/>
    </source>
</evidence>
<reference evidence="2" key="1">
    <citation type="journal article" date="2023" name="G3 (Bethesda)">
        <title>Whole genome assemblies of Zophobas morio and Tenebrio molitor.</title>
        <authorList>
            <person name="Kaur S."/>
            <person name="Stinson S.A."/>
            <person name="diCenzo G.C."/>
        </authorList>
    </citation>
    <scope>NUCLEOTIDE SEQUENCE</scope>
    <source>
        <strain evidence="2">QUZm001</strain>
    </source>
</reference>
<sequence length="128" mass="15499">MAMKKDNEKAGHDRNRKLEKKPRRKTIKKQRMRIGSWNVRTLLALGKMEEVANELKNYEVDVACLQEVRWGQRRICNMVWRSRETEQKKKLSIQELEKDETQKRYEGRIQNKLKTTRKKKTRKQEVSN</sequence>
<organism evidence="2 3">
    <name type="scientific">Zophobas morio</name>
    <dbReference type="NCBI Taxonomy" id="2755281"/>
    <lineage>
        <taxon>Eukaryota</taxon>
        <taxon>Metazoa</taxon>
        <taxon>Ecdysozoa</taxon>
        <taxon>Arthropoda</taxon>
        <taxon>Hexapoda</taxon>
        <taxon>Insecta</taxon>
        <taxon>Pterygota</taxon>
        <taxon>Neoptera</taxon>
        <taxon>Endopterygota</taxon>
        <taxon>Coleoptera</taxon>
        <taxon>Polyphaga</taxon>
        <taxon>Cucujiformia</taxon>
        <taxon>Tenebrionidae</taxon>
        <taxon>Zophobas</taxon>
    </lineage>
</organism>
<accession>A0AA38M993</accession>
<dbReference type="EMBL" id="JALNTZ010000006">
    <property type="protein sequence ID" value="KAJ3648425.1"/>
    <property type="molecule type" value="Genomic_DNA"/>
</dbReference>
<gene>
    <name evidence="2" type="ORF">Zmor_020230</name>
</gene>
<dbReference type="AlphaFoldDB" id="A0AA38M993"/>
<feature type="compositionally biased region" description="Basic residues" evidence="1">
    <location>
        <begin position="14"/>
        <end position="30"/>
    </location>
</feature>